<feature type="transmembrane region" description="Helical" evidence="1">
    <location>
        <begin position="27"/>
        <end position="48"/>
    </location>
</feature>
<sequence>MAAAGATTGTVLAVLKAAPVRQYAVSTGLNCGIFGGTFLMIRETFLTYQRSKNPLYGLKDSQTREIDDLISSTMAGITTGGLLSALYRGPRGVLPGAIMFGSITAGAQILYSAGNRWRQDKILRLEQQRDDEDHTSFFDYIRVPSWSPIRPISNEEYERLLDERLQILEAEVKALEKEFNTKRE</sequence>
<protein>
    <submittedName>
        <fullName evidence="2">Uncharacterized protein</fullName>
    </submittedName>
</protein>
<evidence type="ECO:0000256" key="1">
    <source>
        <dbReference type="SAM" id="Phobius"/>
    </source>
</evidence>
<accession>A0A8H7EM24</accession>
<keyword evidence="1" id="KW-1133">Transmembrane helix</keyword>
<keyword evidence="3" id="KW-1185">Reference proteome</keyword>
<evidence type="ECO:0000313" key="2">
    <source>
        <dbReference type="EMBL" id="KAF7722307.1"/>
    </source>
</evidence>
<feature type="transmembrane region" description="Helical" evidence="1">
    <location>
        <begin position="69"/>
        <end position="87"/>
    </location>
</feature>
<dbReference type="PANTHER" id="PTHR41390:SF1">
    <property type="entry name" value="NADH-UBIQUINONE OXIDOREDUCTASE 213 KDA SUBUNIT"/>
    <property type="match status" value="1"/>
</dbReference>
<dbReference type="Proteomes" id="UP000605846">
    <property type="component" value="Unassembled WGS sequence"/>
</dbReference>
<name>A0A8H7EM24_9FUNG</name>
<dbReference type="PANTHER" id="PTHR41390">
    <property type="entry name" value="CHROMOSOME 7, WHOLE GENOME SHOTGUN SEQUENCE"/>
    <property type="match status" value="1"/>
</dbReference>
<keyword evidence="1" id="KW-0472">Membrane</keyword>
<dbReference type="EMBL" id="JABAYA010000202">
    <property type="protein sequence ID" value="KAF7722307.1"/>
    <property type="molecule type" value="Genomic_DNA"/>
</dbReference>
<evidence type="ECO:0000313" key="3">
    <source>
        <dbReference type="Proteomes" id="UP000605846"/>
    </source>
</evidence>
<reference evidence="2" key="1">
    <citation type="submission" date="2020-01" db="EMBL/GenBank/DDBJ databases">
        <title>Genome Sequencing of Three Apophysomyces-Like Fungal Strains Confirms a Novel Fungal Genus in the Mucoromycota with divergent Burkholderia-like Endosymbiotic Bacteria.</title>
        <authorList>
            <person name="Stajich J.E."/>
            <person name="Macias A.M."/>
            <person name="Carter-House D."/>
            <person name="Lovett B."/>
            <person name="Kasson L.R."/>
            <person name="Berry K."/>
            <person name="Grigoriev I."/>
            <person name="Chang Y."/>
            <person name="Spatafora J."/>
            <person name="Kasson M.T."/>
        </authorList>
    </citation>
    <scope>NUCLEOTIDE SEQUENCE</scope>
    <source>
        <strain evidence="2">NRRL A-21654</strain>
    </source>
</reference>
<keyword evidence="1" id="KW-0812">Transmembrane</keyword>
<proteinExistence type="predicted"/>
<gene>
    <name evidence="2" type="ORF">EC973_003458</name>
</gene>
<organism evidence="2 3">
    <name type="scientific">Apophysomyces ossiformis</name>
    <dbReference type="NCBI Taxonomy" id="679940"/>
    <lineage>
        <taxon>Eukaryota</taxon>
        <taxon>Fungi</taxon>
        <taxon>Fungi incertae sedis</taxon>
        <taxon>Mucoromycota</taxon>
        <taxon>Mucoromycotina</taxon>
        <taxon>Mucoromycetes</taxon>
        <taxon>Mucorales</taxon>
        <taxon>Mucorineae</taxon>
        <taxon>Mucoraceae</taxon>
        <taxon>Apophysomyces</taxon>
    </lineage>
</organism>
<feature type="transmembrane region" description="Helical" evidence="1">
    <location>
        <begin position="93"/>
        <end position="114"/>
    </location>
</feature>
<dbReference type="OrthoDB" id="5565730at2759"/>
<dbReference type="AlphaFoldDB" id="A0A8H7EM24"/>
<comment type="caution">
    <text evidence="2">The sequence shown here is derived from an EMBL/GenBank/DDBJ whole genome shotgun (WGS) entry which is preliminary data.</text>
</comment>